<proteinExistence type="predicted"/>
<evidence type="ECO:0000313" key="2">
    <source>
        <dbReference type="EMBL" id="MBW0537622.1"/>
    </source>
</evidence>
<feature type="compositionally biased region" description="Pro residues" evidence="1">
    <location>
        <begin position="86"/>
        <end position="97"/>
    </location>
</feature>
<organism evidence="2 3">
    <name type="scientific">Austropuccinia psidii MF-1</name>
    <dbReference type="NCBI Taxonomy" id="1389203"/>
    <lineage>
        <taxon>Eukaryota</taxon>
        <taxon>Fungi</taxon>
        <taxon>Dikarya</taxon>
        <taxon>Basidiomycota</taxon>
        <taxon>Pucciniomycotina</taxon>
        <taxon>Pucciniomycetes</taxon>
        <taxon>Pucciniales</taxon>
        <taxon>Sphaerophragmiaceae</taxon>
        <taxon>Austropuccinia</taxon>
    </lineage>
</organism>
<name>A0A9Q3FFT5_9BASI</name>
<dbReference type="EMBL" id="AVOT02042232">
    <property type="protein sequence ID" value="MBW0537622.1"/>
    <property type="molecule type" value="Genomic_DNA"/>
</dbReference>
<feature type="compositionally biased region" description="Basic and acidic residues" evidence="1">
    <location>
        <begin position="19"/>
        <end position="29"/>
    </location>
</feature>
<evidence type="ECO:0000256" key="1">
    <source>
        <dbReference type="SAM" id="MobiDB-lite"/>
    </source>
</evidence>
<sequence length="109" mass="11757">MPCKQILRQTIPGPSGTRWSKDLFHEPSQHNEPPIPGPSQHSNRHEEASAPGPEPEVAPMQSMEEPFACLATPASVIIINDTPISSPTPPEIPPRTPESPGAKLPSFPQ</sequence>
<reference evidence="2" key="1">
    <citation type="submission" date="2021-03" db="EMBL/GenBank/DDBJ databases">
        <title>Draft genome sequence of rust myrtle Austropuccinia psidii MF-1, a brazilian biotype.</title>
        <authorList>
            <person name="Quecine M.C."/>
            <person name="Pachon D.M.R."/>
            <person name="Bonatelli M.L."/>
            <person name="Correr F.H."/>
            <person name="Franceschini L.M."/>
            <person name="Leite T.F."/>
            <person name="Margarido G.R.A."/>
            <person name="Almeida C.A."/>
            <person name="Ferrarezi J.A."/>
            <person name="Labate C.A."/>
        </authorList>
    </citation>
    <scope>NUCLEOTIDE SEQUENCE</scope>
    <source>
        <strain evidence="2">MF-1</strain>
    </source>
</reference>
<gene>
    <name evidence="2" type="ORF">O181_077337</name>
</gene>
<comment type="caution">
    <text evidence="2">The sequence shown here is derived from an EMBL/GenBank/DDBJ whole genome shotgun (WGS) entry which is preliminary data.</text>
</comment>
<dbReference type="AlphaFoldDB" id="A0A9Q3FFT5"/>
<accession>A0A9Q3FFT5</accession>
<protein>
    <submittedName>
        <fullName evidence="2">Uncharacterized protein</fullName>
    </submittedName>
</protein>
<feature type="region of interest" description="Disordered" evidence="1">
    <location>
        <begin position="1"/>
        <end position="68"/>
    </location>
</feature>
<feature type="region of interest" description="Disordered" evidence="1">
    <location>
        <begin position="80"/>
        <end position="109"/>
    </location>
</feature>
<evidence type="ECO:0000313" key="3">
    <source>
        <dbReference type="Proteomes" id="UP000765509"/>
    </source>
</evidence>
<keyword evidence="3" id="KW-1185">Reference proteome</keyword>
<dbReference type="Proteomes" id="UP000765509">
    <property type="component" value="Unassembled WGS sequence"/>
</dbReference>